<dbReference type="InterPro" id="IPR006694">
    <property type="entry name" value="Fatty_acid_hydroxylase"/>
</dbReference>
<evidence type="ECO:0000256" key="4">
    <source>
        <dbReference type="ARBA" id="ARBA00023002"/>
    </source>
</evidence>
<dbReference type="GO" id="GO:0005506">
    <property type="term" value="F:iron ion binding"/>
    <property type="evidence" value="ECO:0007669"/>
    <property type="project" value="InterPro"/>
</dbReference>
<keyword evidence="4" id="KW-0560">Oxidoreductase</keyword>
<evidence type="ECO:0000256" key="3">
    <source>
        <dbReference type="ARBA" id="ARBA00022989"/>
    </source>
</evidence>
<keyword evidence="10" id="KW-1185">Reference proteome</keyword>
<evidence type="ECO:0000313" key="10">
    <source>
        <dbReference type="Proteomes" id="UP000770661"/>
    </source>
</evidence>
<keyword evidence="3 7" id="KW-1133">Transmembrane helix</keyword>
<evidence type="ECO:0000313" key="9">
    <source>
        <dbReference type="EMBL" id="KAG0712313.1"/>
    </source>
</evidence>
<keyword evidence="2 7" id="KW-0812">Transmembrane</keyword>
<dbReference type="PANTHER" id="PTHR21624:SF1">
    <property type="entry name" value="ALKYLGLYCEROL MONOOXYGENASE"/>
    <property type="match status" value="1"/>
</dbReference>
<reference evidence="9" key="1">
    <citation type="submission" date="2020-07" db="EMBL/GenBank/DDBJ databases">
        <title>The High-quality genome of the commercially important snow crab, Chionoecetes opilio.</title>
        <authorList>
            <person name="Jeong J.-H."/>
            <person name="Ryu S."/>
        </authorList>
    </citation>
    <scope>NUCLEOTIDE SEQUENCE</scope>
    <source>
        <strain evidence="9">MADBK_172401_WGS</strain>
        <tissue evidence="9">Digestive gland</tissue>
    </source>
</reference>
<keyword evidence="5" id="KW-0443">Lipid metabolism</keyword>
<feature type="transmembrane region" description="Helical" evidence="7">
    <location>
        <begin position="262"/>
        <end position="279"/>
    </location>
</feature>
<evidence type="ECO:0000256" key="2">
    <source>
        <dbReference type="ARBA" id="ARBA00022692"/>
    </source>
</evidence>
<dbReference type="PANTHER" id="PTHR21624">
    <property type="entry name" value="STEROL DESATURASE-RELATED PROTEIN"/>
    <property type="match status" value="1"/>
</dbReference>
<dbReference type="GO" id="GO:0050479">
    <property type="term" value="F:glyceryl-ether monooxygenase activity"/>
    <property type="evidence" value="ECO:0007669"/>
    <property type="project" value="TreeGrafter"/>
</dbReference>
<keyword evidence="6 7" id="KW-0472">Membrane</keyword>
<evidence type="ECO:0000256" key="6">
    <source>
        <dbReference type="ARBA" id="ARBA00023136"/>
    </source>
</evidence>
<dbReference type="InterPro" id="IPR051689">
    <property type="entry name" value="Sterol_desaturase/TMEM195"/>
</dbReference>
<dbReference type="OrthoDB" id="6354873at2759"/>
<feature type="transmembrane region" description="Helical" evidence="7">
    <location>
        <begin position="207"/>
        <end position="226"/>
    </location>
</feature>
<evidence type="ECO:0000259" key="8">
    <source>
        <dbReference type="Pfam" id="PF04116"/>
    </source>
</evidence>
<keyword evidence="9" id="KW-0503">Monooxygenase</keyword>
<organism evidence="9 10">
    <name type="scientific">Chionoecetes opilio</name>
    <name type="common">Atlantic snow crab</name>
    <name type="synonym">Cancer opilio</name>
    <dbReference type="NCBI Taxonomy" id="41210"/>
    <lineage>
        <taxon>Eukaryota</taxon>
        <taxon>Metazoa</taxon>
        <taxon>Ecdysozoa</taxon>
        <taxon>Arthropoda</taxon>
        <taxon>Crustacea</taxon>
        <taxon>Multicrustacea</taxon>
        <taxon>Malacostraca</taxon>
        <taxon>Eumalacostraca</taxon>
        <taxon>Eucarida</taxon>
        <taxon>Decapoda</taxon>
        <taxon>Pleocyemata</taxon>
        <taxon>Brachyura</taxon>
        <taxon>Eubrachyura</taxon>
        <taxon>Majoidea</taxon>
        <taxon>Majidae</taxon>
        <taxon>Chionoecetes</taxon>
    </lineage>
</organism>
<dbReference type="Pfam" id="PF04116">
    <property type="entry name" value="FA_hydroxylase"/>
    <property type="match status" value="1"/>
</dbReference>
<gene>
    <name evidence="9" type="primary">AGMO_0</name>
    <name evidence="9" type="ORF">GWK47_018758</name>
</gene>
<name>A0A8J4XQW1_CHIOP</name>
<dbReference type="GO" id="GO:0008610">
    <property type="term" value="P:lipid biosynthetic process"/>
    <property type="evidence" value="ECO:0007669"/>
    <property type="project" value="InterPro"/>
</dbReference>
<dbReference type="GO" id="GO:0006643">
    <property type="term" value="P:membrane lipid metabolic process"/>
    <property type="evidence" value="ECO:0007669"/>
    <property type="project" value="TreeGrafter"/>
</dbReference>
<comment type="caution">
    <text evidence="9">The sequence shown here is derived from an EMBL/GenBank/DDBJ whole genome shotgun (WGS) entry which is preliminary data.</text>
</comment>
<accession>A0A8J4XQW1</accession>
<evidence type="ECO:0000256" key="1">
    <source>
        <dbReference type="ARBA" id="ARBA00004127"/>
    </source>
</evidence>
<dbReference type="AlphaFoldDB" id="A0A8J4XQW1"/>
<comment type="subcellular location">
    <subcellularLocation>
        <location evidence="1">Endomembrane system</location>
        <topology evidence="1">Multi-pass membrane protein</topology>
    </subcellularLocation>
</comment>
<sequence>MTNTLDLPAACLHRVVVVGISLGGYEWRTTAASWIWIGPRRSLGGIGGSPGPTWLLLVSTEPLTVNLVWSSHQVHHSSEDYNFSTALRQSLFQRYFSLGFYQPLALLGVPLPALMVHLQFNLIFQFWIHTQEIDTAAPWSGFSIPRLTTASTTVRTSGASNKNYAGVLINLDRLFPGTFQAEKRDEKIAFGLGDQPQTLNVMWMQSFSWLSALAFMAFMFVSAGIIGAMYDGWWWAPLVEAARCVAYIAYARSAPVIGYPPVDAAILAYFAVSALVWTSQSSPW</sequence>
<proteinExistence type="predicted"/>
<dbReference type="Proteomes" id="UP000770661">
    <property type="component" value="Unassembled WGS sequence"/>
</dbReference>
<dbReference type="GO" id="GO:0005783">
    <property type="term" value="C:endoplasmic reticulum"/>
    <property type="evidence" value="ECO:0007669"/>
    <property type="project" value="TreeGrafter"/>
</dbReference>
<dbReference type="GO" id="GO:0016020">
    <property type="term" value="C:membrane"/>
    <property type="evidence" value="ECO:0007669"/>
    <property type="project" value="GOC"/>
</dbReference>
<feature type="domain" description="Fatty acid hydroxylase" evidence="8">
    <location>
        <begin position="67"/>
        <end position="175"/>
    </location>
</feature>
<evidence type="ECO:0000256" key="5">
    <source>
        <dbReference type="ARBA" id="ARBA00023098"/>
    </source>
</evidence>
<protein>
    <submittedName>
        <fullName evidence="9">Alkylglycerol monooxygenase</fullName>
    </submittedName>
</protein>
<dbReference type="EMBL" id="JACEEZ010022551">
    <property type="protein sequence ID" value="KAG0712313.1"/>
    <property type="molecule type" value="Genomic_DNA"/>
</dbReference>
<evidence type="ECO:0000256" key="7">
    <source>
        <dbReference type="SAM" id="Phobius"/>
    </source>
</evidence>